<reference evidence="5" key="1">
    <citation type="submission" date="2021-02" db="EMBL/GenBank/DDBJ databases">
        <authorList>
            <person name="Dougan E. K."/>
            <person name="Rhodes N."/>
            <person name="Thang M."/>
            <person name="Chan C."/>
        </authorList>
    </citation>
    <scope>NUCLEOTIDE SEQUENCE</scope>
</reference>
<organism evidence="5 6">
    <name type="scientific">Polarella glacialis</name>
    <name type="common">Dinoflagellate</name>
    <dbReference type="NCBI Taxonomy" id="89957"/>
    <lineage>
        <taxon>Eukaryota</taxon>
        <taxon>Sar</taxon>
        <taxon>Alveolata</taxon>
        <taxon>Dinophyceae</taxon>
        <taxon>Suessiales</taxon>
        <taxon>Suessiaceae</taxon>
        <taxon>Polarella</taxon>
    </lineage>
</organism>
<proteinExistence type="predicted"/>
<keyword evidence="6" id="KW-1185">Reference proteome</keyword>
<keyword evidence="2" id="KW-0808">Transferase</keyword>
<feature type="compositionally biased region" description="Basic residues" evidence="4">
    <location>
        <begin position="643"/>
        <end position="652"/>
    </location>
</feature>
<evidence type="ECO:0000256" key="1">
    <source>
        <dbReference type="ARBA" id="ARBA00022603"/>
    </source>
</evidence>
<dbReference type="InterPro" id="IPR021867">
    <property type="entry name" value="Bmt2/SAMTOR"/>
</dbReference>
<evidence type="ECO:0000313" key="6">
    <source>
        <dbReference type="Proteomes" id="UP000654075"/>
    </source>
</evidence>
<feature type="compositionally biased region" description="Polar residues" evidence="4">
    <location>
        <begin position="656"/>
        <end position="676"/>
    </location>
</feature>
<gene>
    <name evidence="5" type="ORF">PGLA1383_LOCUS3416</name>
</gene>
<dbReference type="GO" id="GO:0008168">
    <property type="term" value="F:methyltransferase activity"/>
    <property type="evidence" value="ECO:0007669"/>
    <property type="project" value="UniProtKB-KW"/>
</dbReference>
<evidence type="ECO:0000313" key="5">
    <source>
        <dbReference type="EMBL" id="CAE8584484.1"/>
    </source>
</evidence>
<dbReference type="PANTHER" id="PTHR21008:SF0">
    <property type="entry name" value="S-ADENOSYLMETHIONINE SENSOR UPSTREAM OF MTORC1"/>
    <property type="match status" value="1"/>
</dbReference>
<dbReference type="AlphaFoldDB" id="A0A813D7G8"/>
<sequence length="676" mass="73442">MQGISVAGAHHAGGTSSFTECPTNKCLGDEKPGHLWTLRQVCFEGAECRKRSLRFGRPKEIGKFGFLGVAVATLCWGPRRRGRPQHRGLQRCFPRALKDASAISSASATPLADQNVLEGGGSASSKDTITGQQDQTTQATLNYTSKRQPPVPVQQQLRVKVQVDGQPEKVALGERSRSGSMAWDYLKPPLVTELLSIHPDLSPAAASAAAAAFLQQAALVATDLLRRSPSERRRLMDGLADLRPPDPKEAAGRVQRRRVHQALQNLSRFLLDWPRQRLVSLTSAAAGGRNALKRFVEEAIGTKRQLRIVSRSFGTLHEQVLRSSRDGRPDEKLAAAYRDAALENMRKRWNVAFHEWCAEAITYYYLLDAEVRQRWVFGSRGDRSRVTVLSHMRKAGQEGKTASWEALAAVLPAQGARLKMVDLGSCGNFFGNECRHHFDVTALDLAPADTSVFECDCLDLTVGPAGSMPVVSKEGRIGGGAGLLRQLPAQGFRVAVLGLLLSYIADPSLRAQIVAKVRQLLPSDSSGLLIIADTVASVGRHTCVARPPGTWIAAVEAAGFRLLTDPQMHFASLRDSKTGAVNRAACFSFATVPTVPTSGPSLRSESGATPACLTAERSPPIHYLGDERDCRQAAVQVPDRQRSRSGGRRRAGGRQPHQSSQNGPQRRENMSNNLGF</sequence>
<evidence type="ECO:0000256" key="3">
    <source>
        <dbReference type="ARBA" id="ARBA00022691"/>
    </source>
</evidence>
<protein>
    <submittedName>
        <fullName evidence="5">Uncharacterized protein</fullName>
    </submittedName>
</protein>
<comment type="caution">
    <text evidence="5">The sequence shown here is derived from an EMBL/GenBank/DDBJ whole genome shotgun (WGS) entry which is preliminary data.</text>
</comment>
<keyword evidence="1" id="KW-0489">Methyltransferase</keyword>
<name>A0A813D7G8_POLGL</name>
<evidence type="ECO:0000256" key="2">
    <source>
        <dbReference type="ARBA" id="ARBA00022679"/>
    </source>
</evidence>
<dbReference type="GO" id="GO:1904262">
    <property type="term" value="P:negative regulation of TORC1 signaling"/>
    <property type="evidence" value="ECO:0007669"/>
    <property type="project" value="TreeGrafter"/>
</dbReference>
<dbReference type="EMBL" id="CAJNNV010001196">
    <property type="protein sequence ID" value="CAE8584484.1"/>
    <property type="molecule type" value="Genomic_DNA"/>
</dbReference>
<keyword evidence="3" id="KW-0949">S-adenosyl-L-methionine</keyword>
<dbReference type="OrthoDB" id="418112at2759"/>
<accession>A0A813D7G8</accession>
<feature type="region of interest" description="Disordered" evidence="4">
    <location>
        <begin position="113"/>
        <end position="135"/>
    </location>
</feature>
<feature type="region of interest" description="Disordered" evidence="4">
    <location>
        <begin position="633"/>
        <end position="676"/>
    </location>
</feature>
<dbReference type="GO" id="GO:0032259">
    <property type="term" value="P:methylation"/>
    <property type="evidence" value="ECO:0007669"/>
    <property type="project" value="UniProtKB-KW"/>
</dbReference>
<dbReference type="PANTHER" id="PTHR21008">
    <property type="entry name" value="S-ADENOSYLMETHIONINE SENSOR UPSTREAM OF MTORC1-RELATED"/>
    <property type="match status" value="1"/>
</dbReference>
<evidence type="ECO:0000256" key="4">
    <source>
        <dbReference type="SAM" id="MobiDB-lite"/>
    </source>
</evidence>
<dbReference type="Proteomes" id="UP000654075">
    <property type="component" value="Unassembled WGS sequence"/>
</dbReference>